<evidence type="ECO:0000256" key="3">
    <source>
        <dbReference type="SAM" id="MobiDB-lite"/>
    </source>
</evidence>
<dbReference type="AlphaFoldDB" id="A0A9D5BG03"/>
<proteinExistence type="predicted"/>
<keyword evidence="1" id="KW-0689">Ribosomal protein</keyword>
<accession>A0A9D5BG03</accession>
<name>A0A9D5BG03_PEA</name>
<keyword evidence="2" id="KW-0687">Ribonucleoprotein</keyword>
<gene>
    <name evidence="4" type="ORF">KIW84_011822</name>
</gene>
<evidence type="ECO:0000256" key="1">
    <source>
        <dbReference type="ARBA" id="ARBA00022980"/>
    </source>
</evidence>
<organism evidence="4 5">
    <name type="scientific">Pisum sativum</name>
    <name type="common">Garden pea</name>
    <name type="synonym">Lathyrus oleraceus</name>
    <dbReference type="NCBI Taxonomy" id="3888"/>
    <lineage>
        <taxon>Eukaryota</taxon>
        <taxon>Viridiplantae</taxon>
        <taxon>Streptophyta</taxon>
        <taxon>Embryophyta</taxon>
        <taxon>Tracheophyta</taxon>
        <taxon>Spermatophyta</taxon>
        <taxon>Magnoliopsida</taxon>
        <taxon>eudicotyledons</taxon>
        <taxon>Gunneridae</taxon>
        <taxon>Pentapetalae</taxon>
        <taxon>rosids</taxon>
        <taxon>fabids</taxon>
        <taxon>Fabales</taxon>
        <taxon>Fabaceae</taxon>
        <taxon>Papilionoideae</taxon>
        <taxon>50 kb inversion clade</taxon>
        <taxon>NPAAA clade</taxon>
        <taxon>Hologalegina</taxon>
        <taxon>IRL clade</taxon>
        <taxon>Fabeae</taxon>
        <taxon>Lathyrus</taxon>
    </lineage>
</organism>
<protein>
    <submittedName>
        <fullName evidence="4">Uncharacterized protein</fullName>
    </submittedName>
</protein>
<dbReference type="Gramene" id="Psat01G0182200-T1">
    <property type="protein sequence ID" value="KAI5442931.1"/>
    <property type="gene ID" value="KIW84_011822"/>
</dbReference>
<feature type="compositionally biased region" description="Polar residues" evidence="3">
    <location>
        <begin position="58"/>
        <end position="79"/>
    </location>
</feature>
<sequence length="118" mass="12962">MKSKGNRADARLKVTYSDVGQSNSTSKGIVRVQGLSEIEYYAMLAKVKGQGKMKSKGNRANSRSDVTYSDARQSNSTSKGIVRVRELSEIEYYAMLAKVGVHHYYGNNVDLSIACGKC</sequence>
<keyword evidence="5" id="KW-1185">Reference proteome</keyword>
<dbReference type="Gene3D" id="3.30.1330.30">
    <property type="match status" value="1"/>
</dbReference>
<dbReference type="SUPFAM" id="SSF55315">
    <property type="entry name" value="L30e-like"/>
    <property type="match status" value="1"/>
</dbReference>
<dbReference type="PANTHER" id="PTHR11449">
    <property type="entry name" value="RIBOSOMAL PROTEIN L30"/>
    <property type="match status" value="1"/>
</dbReference>
<evidence type="ECO:0000313" key="5">
    <source>
        <dbReference type="Proteomes" id="UP001058974"/>
    </source>
</evidence>
<dbReference type="EMBL" id="JAMSHJ010000001">
    <property type="protein sequence ID" value="KAI5442931.1"/>
    <property type="molecule type" value="Genomic_DNA"/>
</dbReference>
<reference evidence="4 5" key="1">
    <citation type="journal article" date="2022" name="Nat. Genet.">
        <title>Improved pea reference genome and pan-genome highlight genomic features and evolutionary characteristics.</title>
        <authorList>
            <person name="Yang T."/>
            <person name="Liu R."/>
            <person name="Luo Y."/>
            <person name="Hu S."/>
            <person name="Wang D."/>
            <person name="Wang C."/>
            <person name="Pandey M.K."/>
            <person name="Ge S."/>
            <person name="Xu Q."/>
            <person name="Li N."/>
            <person name="Li G."/>
            <person name="Huang Y."/>
            <person name="Saxena R.K."/>
            <person name="Ji Y."/>
            <person name="Li M."/>
            <person name="Yan X."/>
            <person name="He Y."/>
            <person name="Liu Y."/>
            <person name="Wang X."/>
            <person name="Xiang C."/>
            <person name="Varshney R.K."/>
            <person name="Ding H."/>
            <person name="Gao S."/>
            <person name="Zong X."/>
        </authorList>
    </citation>
    <scope>NUCLEOTIDE SEQUENCE [LARGE SCALE GENOMIC DNA]</scope>
    <source>
        <strain evidence="4 5">cv. Zhongwan 6</strain>
    </source>
</reference>
<evidence type="ECO:0000313" key="4">
    <source>
        <dbReference type="EMBL" id="KAI5442931.1"/>
    </source>
</evidence>
<dbReference type="GO" id="GO:1990904">
    <property type="term" value="C:ribonucleoprotein complex"/>
    <property type="evidence" value="ECO:0007669"/>
    <property type="project" value="UniProtKB-KW"/>
</dbReference>
<dbReference type="InterPro" id="IPR039109">
    <property type="entry name" value="Ribosomal_eL30-like"/>
</dbReference>
<dbReference type="Proteomes" id="UP001058974">
    <property type="component" value="Chromosome 1"/>
</dbReference>
<comment type="caution">
    <text evidence="4">The sequence shown here is derived from an EMBL/GenBank/DDBJ whole genome shotgun (WGS) entry which is preliminary data.</text>
</comment>
<dbReference type="GO" id="GO:0003723">
    <property type="term" value="F:RNA binding"/>
    <property type="evidence" value="ECO:0007669"/>
    <property type="project" value="InterPro"/>
</dbReference>
<dbReference type="InterPro" id="IPR029064">
    <property type="entry name" value="Ribosomal_eL30-like_sf"/>
</dbReference>
<evidence type="ECO:0000256" key="2">
    <source>
        <dbReference type="ARBA" id="ARBA00023274"/>
    </source>
</evidence>
<feature type="region of interest" description="Disordered" evidence="3">
    <location>
        <begin position="49"/>
        <end position="80"/>
    </location>
</feature>
<dbReference type="GO" id="GO:0005840">
    <property type="term" value="C:ribosome"/>
    <property type="evidence" value="ECO:0007669"/>
    <property type="project" value="UniProtKB-KW"/>
</dbReference>